<dbReference type="EMBL" id="LKST01000003">
    <property type="protein sequence ID" value="KQB83809.1"/>
    <property type="molecule type" value="Genomic_DNA"/>
</dbReference>
<evidence type="ECO:0000313" key="10">
    <source>
        <dbReference type="Proteomes" id="UP000050517"/>
    </source>
</evidence>
<dbReference type="STRING" id="1544416.Cocul_01882"/>
<dbReference type="GO" id="GO:0055091">
    <property type="term" value="P:phospholipid homeostasis"/>
    <property type="evidence" value="ECO:0007669"/>
    <property type="project" value="TreeGrafter"/>
</dbReference>
<dbReference type="InterPro" id="IPR035952">
    <property type="entry name" value="Rhomboid-like_sf"/>
</dbReference>
<dbReference type="OrthoDB" id="594838at2"/>
<feature type="transmembrane region" description="Helical" evidence="7">
    <location>
        <begin position="367"/>
        <end position="393"/>
    </location>
</feature>
<feature type="transmembrane region" description="Helical" evidence="7">
    <location>
        <begin position="124"/>
        <end position="143"/>
    </location>
</feature>
<evidence type="ECO:0000256" key="2">
    <source>
        <dbReference type="ARBA" id="ARBA00022475"/>
    </source>
</evidence>
<keyword evidence="2" id="KW-1003">Cell membrane</keyword>
<evidence type="ECO:0000256" key="7">
    <source>
        <dbReference type="SAM" id="Phobius"/>
    </source>
</evidence>
<dbReference type="Pfam" id="PF09924">
    <property type="entry name" value="LPG_synthase_C"/>
    <property type="match status" value="1"/>
</dbReference>
<reference evidence="9 10" key="1">
    <citation type="submission" date="2015-10" db="EMBL/GenBank/DDBJ databases">
        <title>Corynebacteirum lowii and Corynebacterium oculi species nova, derived from human clinical disease and and emended description of Corynebacterium mastiditis.</title>
        <authorList>
            <person name="Bernard K."/>
            <person name="Pacheco A.L."/>
            <person name="Mcdougall C."/>
            <person name="Burtx T."/>
            <person name="Weibe D."/>
            <person name="Tyler S."/>
            <person name="Olson A.B."/>
            <person name="Cnockaert M."/>
            <person name="Eguchi H."/>
            <person name="Kuwahara T."/>
            <person name="Nakayama-Imaohji H."/>
            <person name="Boudewijins M."/>
            <person name="Van Hoecke F."/>
            <person name="Bernier A.-M."/>
            <person name="Vandamme P."/>
        </authorList>
    </citation>
    <scope>NUCLEOTIDE SEQUENCE [LARGE SCALE GENOMIC DNA]</scope>
    <source>
        <strain evidence="9 10">NML 130210</strain>
    </source>
</reference>
<evidence type="ECO:0000256" key="6">
    <source>
        <dbReference type="SAM" id="MobiDB-lite"/>
    </source>
</evidence>
<keyword evidence="5 7" id="KW-0472">Membrane</keyword>
<feature type="transmembrane region" description="Helical" evidence="7">
    <location>
        <begin position="330"/>
        <end position="347"/>
    </location>
</feature>
<dbReference type="AlphaFoldDB" id="A0A0Q1DUK0"/>
<dbReference type="Proteomes" id="UP000050517">
    <property type="component" value="Unassembled WGS sequence"/>
</dbReference>
<dbReference type="PANTHER" id="PTHR34697">
    <property type="entry name" value="PHOSPHATIDYLGLYCEROL LYSYLTRANSFERASE"/>
    <property type="match status" value="1"/>
</dbReference>
<evidence type="ECO:0000256" key="3">
    <source>
        <dbReference type="ARBA" id="ARBA00022692"/>
    </source>
</evidence>
<dbReference type="RefSeq" id="WP_055122951.1">
    <property type="nucleotide sequence ID" value="NZ_LKST01000003.1"/>
</dbReference>
<organism evidence="9 10">
    <name type="scientific">Corynebacterium oculi</name>
    <dbReference type="NCBI Taxonomy" id="1544416"/>
    <lineage>
        <taxon>Bacteria</taxon>
        <taxon>Bacillati</taxon>
        <taxon>Actinomycetota</taxon>
        <taxon>Actinomycetes</taxon>
        <taxon>Mycobacteriales</taxon>
        <taxon>Corynebacteriaceae</taxon>
        <taxon>Corynebacterium</taxon>
    </lineage>
</organism>
<evidence type="ECO:0000256" key="5">
    <source>
        <dbReference type="ARBA" id="ARBA00023136"/>
    </source>
</evidence>
<comment type="subcellular location">
    <subcellularLocation>
        <location evidence="1">Cell membrane</location>
        <topology evidence="1">Multi-pass membrane protein</topology>
    </subcellularLocation>
</comment>
<dbReference type="InterPro" id="IPR051211">
    <property type="entry name" value="PG_lysyltransferase"/>
</dbReference>
<feature type="transmembrane region" description="Helical" evidence="7">
    <location>
        <begin position="420"/>
        <end position="441"/>
    </location>
</feature>
<accession>A0A0Q1DUK0</accession>
<feature type="transmembrane region" description="Helical" evidence="7">
    <location>
        <begin position="155"/>
        <end position="171"/>
    </location>
</feature>
<feature type="transmembrane region" description="Helical" evidence="7">
    <location>
        <begin position="206"/>
        <end position="224"/>
    </location>
</feature>
<feature type="domain" description="Phosphatidylglycerol lysyltransferase C-terminal" evidence="8">
    <location>
        <begin position="462"/>
        <end position="750"/>
    </location>
</feature>
<feature type="transmembrane region" description="Helical" evidence="7">
    <location>
        <begin position="21"/>
        <end position="41"/>
    </location>
</feature>
<dbReference type="PANTHER" id="PTHR34697:SF2">
    <property type="entry name" value="PHOSPHATIDYLGLYCEROL LYSYLTRANSFERASE"/>
    <property type="match status" value="1"/>
</dbReference>
<feature type="transmembrane region" description="Helical" evidence="7">
    <location>
        <begin position="304"/>
        <end position="324"/>
    </location>
</feature>
<proteinExistence type="predicted"/>
<feature type="transmembrane region" description="Helical" evidence="7">
    <location>
        <begin position="280"/>
        <end position="297"/>
    </location>
</feature>
<dbReference type="InterPro" id="IPR016181">
    <property type="entry name" value="Acyl_CoA_acyltransferase"/>
</dbReference>
<keyword evidence="10" id="KW-1185">Reference proteome</keyword>
<keyword evidence="4 7" id="KW-1133">Transmembrane helix</keyword>
<feature type="region of interest" description="Disordered" evidence="6">
    <location>
        <begin position="792"/>
        <end position="815"/>
    </location>
</feature>
<evidence type="ECO:0000256" key="4">
    <source>
        <dbReference type="ARBA" id="ARBA00022989"/>
    </source>
</evidence>
<feature type="transmembrane region" description="Helical" evidence="7">
    <location>
        <begin position="61"/>
        <end position="79"/>
    </location>
</feature>
<dbReference type="GO" id="GO:0005886">
    <property type="term" value="C:plasma membrane"/>
    <property type="evidence" value="ECO:0007669"/>
    <property type="project" value="UniProtKB-SubCell"/>
</dbReference>
<sequence>MSAASGRPLRFRLPTARRIPFSLAALAVMWVLHWAVPRTALSLDMGDVRQPWRILSAGLTSGSRVGLIFASLAVILLIIPTERTLGTARTAAVAAAMHLCSMLVGLLAVRLVAETGFHRWGHDLVHASYLSPVSWIFGTAAYASAAMPLLWRRRIAVWLVALCGTLVLFSGSVSDVVGLISMLLGLAAGAVRYGRVPLRVGSVREVRVLVSTFLAAVSFGPLVASTHPGSGSPLAFVGTLIWLPARRSYEAAMVCQGNVHAQSCREAVVLAQQAGVEPSVVNFMPLLLNLVVIAGLLKGRRVAWWLALAAQVLAVVALAGQAWAHDREGAVVLMVLPWLGGIALLLGTRRHFPVSIAARNIRRCLAVIGGTLALTSAVWLAGASLMGVAWSAVLREWPLRYLPPSWTPLFRMTLIPERPAAWALYAWLGAVFYLVTALALYRLLMSVPDEEAEQKRERARALLRHGDHLQAMTLWEGNSYWFGSHAGVDGYVAYRVRRGIAVTVGEPVGSPGLAAGFEAFAAGRGWTVAWYSVRESFADTLPGYRRIHVAEESVLRTDSVEFRGKKFQNVRTARNRAEKEGIRARWTTWGEADVALRQRIEELSAEWLADKPLPEMGFTLGTITELSTPGTRLLVAEDASGRLHAVTSWLPVYEHGAVAGLTLDFLRRDASGFKSAIEFLLSQALLDAAAEGLGWISLSGAPLARSTPAEGFVDQTLDRVGASMEPFYGFRSLAASKYKFHPEYHPWYVVCRDELALPNVALAVSQCYLPQLKTSEAARLLRTWLSAALVRGGRGESSSPRGRSGRRNPENQRGR</sequence>
<name>A0A0Q1DUK0_9CORY</name>
<protein>
    <submittedName>
        <fullName evidence="9">Lysylphosphatidylglycerol biosynthesis bifunctional protein LysX</fullName>
    </submittedName>
</protein>
<evidence type="ECO:0000313" key="9">
    <source>
        <dbReference type="EMBL" id="KQB83809.1"/>
    </source>
</evidence>
<gene>
    <name evidence="9" type="primary">lysX</name>
    <name evidence="9" type="ORF">Cocul_01882</name>
</gene>
<keyword evidence="3 7" id="KW-0812">Transmembrane</keyword>
<feature type="transmembrane region" description="Helical" evidence="7">
    <location>
        <begin position="177"/>
        <end position="194"/>
    </location>
</feature>
<dbReference type="SUPFAM" id="SSF55729">
    <property type="entry name" value="Acyl-CoA N-acyltransferases (Nat)"/>
    <property type="match status" value="1"/>
</dbReference>
<feature type="transmembrane region" description="Helical" evidence="7">
    <location>
        <begin position="91"/>
        <end position="112"/>
    </location>
</feature>
<dbReference type="InterPro" id="IPR024320">
    <property type="entry name" value="LPG_synthase_C"/>
</dbReference>
<evidence type="ECO:0000256" key="1">
    <source>
        <dbReference type="ARBA" id="ARBA00004651"/>
    </source>
</evidence>
<dbReference type="GO" id="GO:0016755">
    <property type="term" value="F:aminoacyltransferase activity"/>
    <property type="evidence" value="ECO:0007669"/>
    <property type="project" value="TreeGrafter"/>
</dbReference>
<evidence type="ECO:0000259" key="8">
    <source>
        <dbReference type="Pfam" id="PF09924"/>
    </source>
</evidence>
<dbReference type="SUPFAM" id="SSF144091">
    <property type="entry name" value="Rhomboid-like"/>
    <property type="match status" value="1"/>
</dbReference>
<comment type="caution">
    <text evidence="9">The sequence shown here is derived from an EMBL/GenBank/DDBJ whole genome shotgun (WGS) entry which is preliminary data.</text>
</comment>